<dbReference type="PRINTS" id="PR00080">
    <property type="entry name" value="SDRFAMILY"/>
</dbReference>
<organism evidence="4 5">
    <name type="scientific">Metamycoplasma auris</name>
    <dbReference type="NCBI Taxonomy" id="51363"/>
    <lineage>
        <taxon>Bacteria</taxon>
        <taxon>Bacillati</taxon>
        <taxon>Mycoplasmatota</taxon>
        <taxon>Mycoplasmoidales</taxon>
        <taxon>Metamycoplasmataceae</taxon>
        <taxon>Metamycoplasma</taxon>
    </lineage>
</organism>
<dbReference type="CDD" id="cd05233">
    <property type="entry name" value="SDR_c"/>
    <property type="match status" value="1"/>
</dbReference>
<dbReference type="PANTHER" id="PTHR43115">
    <property type="entry name" value="DEHYDROGENASE/REDUCTASE SDR FAMILY MEMBER 11"/>
    <property type="match status" value="1"/>
</dbReference>
<evidence type="ECO:0000256" key="2">
    <source>
        <dbReference type="ARBA" id="ARBA00023002"/>
    </source>
</evidence>
<dbReference type="GO" id="GO:0016616">
    <property type="term" value="F:oxidoreductase activity, acting on the CH-OH group of donors, NAD or NADP as acceptor"/>
    <property type="evidence" value="ECO:0007669"/>
    <property type="project" value="UniProtKB-ARBA"/>
</dbReference>
<evidence type="ECO:0000256" key="3">
    <source>
        <dbReference type="RuleBase" id="RU000363"/>
    </source>
</evidence>
<keyword evidence="5" id="KW-1185">Reference proteome</keyword>
<dbReference type="PROSITE" id="PS51257">
    <property type="entry name" value="PROKAR_LIPOPROTEIN"/>
    <property type="match status" value="1"/>
</dbReference>
<dbReference type="SUPFAM" id="SSF51735">
    <property type="entry name" value="NAD(P)-binding Rossmann-fold domains"/>
    <property type="match status" value="1"/>
</dbReference>
<proteinExistence type="inferred from homology"/>
<reference evidence="4 5" key="1">
    <citation type="submission" date="2018-06" db="EMBL/GenBank/DDBJ databases">
        <title>Genomic Encyclopedia of Archaeal and Bacterial Type Strains, Phase II (KMG-II): from individual species to whole genera.</title>
        <authorList>
            <person name="Goeker M."/>
        </authorList>
    </citation>
    <scope>NUCLEOTIDE SEQUENCE [LARGE SCALE GENOMIC DNA]</scope>
    <source>
        <strain evidence="4 5">ATCC 51348</strain>
    </source>
</reference>
<dbReference type="Gene3D" id="3.40.50.720">
    <property type="entry name" value="NAD(P)-binding Rossmann-like Domain"/>
    <property type="match status" value="1"/>
</dbReference>
<dbReference type="RefSeq" id="WP_111518504.1">
    <property type="nucleotide sequence ID" value="NZ_QKUB01000004.1"/>
</dbReference>
<keyword evidence="2" id="KW-0560">Oxidoreductase</keyword>
<comment type="similarity">
    <text evidence="1 3">Belongs to the short-chain dehydrogenases/reductases (SDR) family.</text>
</comment>
<comment type="caution">
    <text evidence="4">The sequence shown here is derived from an EMBL/GenBank/DDBJ whole genome shotgun (WGS) entry which is preliminary data.</text>
</comment>
<name>A0A2W7G1X8_9BACT</name>
<sequence>MKNKNKSLVVITGANSGIGLACVNLFLEKGFLILAIDKEIDVIKEIQSNNLIVNKVDVKDYQALKISIIEAEDKFGPVDLLINNAGVMYLERYDRQDLNEKYDMLDTNIKGVINGMDAVLHSMVERNWGTIINISSVAGRYTYSNHAVYNSTKFAVNAVTEQIRRELASTKIRFCLIEPAIVDTNLLENTKNKEIYDDYKKWRDEINGGLKPITIAETAFYVYSLPQEISIKEIMLSHTNETDV</sequence>
<dbReference type="PRINTS" id="PR00081">
    <property type="entry name" value="GDHRDH"/>
</dbReference>
<evidence type="ECO:0000256" key="1">
    <source>
        <dbReference type="ARBA" id="ARBA00006484"/>
    </source>
</evidence>
<dbReference type="FunFam" id="3.40.50.720:FF:000047">
    <property type="entry name" value="NADP-dependent L-serine/L-allo-threonine dehydrogenase"/>
    <property type="match status" value="1"/>
</dbReference>
<gene>
    <name evidence="4" type="ORF">BCF89_10421</name>
</gene>
<dbReference type="PANTHER" id="PTHR43115:SF4">
    <property type="entry name" value="DEHYDROGENASE_REDUCTASE SDR FAMILY MEMBER 11"/>
    <property type="match status" value="1"/>
</dbReference>
<dbReference type="Pfam" id="PF00106">
    <property type="entry name" value="adh_short"/>
    <property type="match status" value="1"/>
</dbReference>
<dbReference type="InterPro" id="IPR036291">
    <property type="entry name" value="NAD(P)-bd_dom_sf"/>
</dbReference>
<dbReference type="EMBL" id="QKUB01000004">
    <property type="protein sequence ID" value="PZV99943.1"/>
    <property type="molecule type" value="Genomic_DNA"/>
</dbReference>
<evidence type="ECO:0000313" key="5">
    <source>
        <dbReference type="Proteomes" id="UP000249646"/>
    </source>
</evidence>
<dbReference type="Proteomes" id="UP000249646">
    <property type="component" value="Unassembled WGS sequence"/>
</dbReference>
<dbReference type="PROSITE" id="PS00061">
    <property type="entry name" value="ADH_SHORT"/>
    <property type="match status" value="1"/>
</dbReference>
<protein>
    <submittedName>
        <fullName evidence="4">NADP-dependent 3-hydroxy acid dehydrogenase YdfG</fullName>
    </submittedName>
</protein>
<dbReference type="InterPro" id="IPR002347">
    <property type="entry name" value="SDR_fam"/>
</dbReference>
<evidence type="ECO:0000313" key="4">
    <source>
        <dbReference type="EMBL" id="PZV99943.1"/>
    </source>
</evidence>
<dbReference type="InterPro" id="IPR020904">
    <property type="entry name" value="Sc_DH/Rdtase_CS"/>
</dbReference>
<accession>A0A2W7G1X8</accession>
<dbReference type="OrthoDB" id="9775296at2"/>
<dbReference type="AlphaFoldDB" id="A0A2W7G1X8"/>